<protein>
    <submittedName>
        <fullName evidence="1">Phage-related protein (Partial)</fullName>
    </submittedName>
</protein>
<reference evidence="1 2" key="1">
    <citation type="journal article" date="2006" name="J. Bacteriol.">
        <title>Comparison of the genome sequence of the poultry pathogen Bordetella avium with those of B. bronchiseptica, B. pertussis, and B. parapertussis reveals extensive diversity in surface structures associated with host interaction.</title>
        <authorList>
            <person name="Sebaihia M."/>
            <person name="Preston A."/>
            <person name="Maskell D.J."/>
            <person name="Kuzmiak H."/>
            <person name="Connell T.D."/>
            <person name="King N.D."/>
            <person name="Orndorff P.E."/>
            <person name="Miyamoto D.M."/>
            <person name="Thomson N.R."/>
            <person name="Harris D."/>
            <person name="Goble A."/>
            <person name="Lord A."/>
            <person name="Murphy L."/>
            <person name="Quail M.A."/>
            <person name="Rutter S."/>
            <person name="Squares R."/>
            <person name="Squares S."/>
            <person name="Woodward J."/>
            <person name="Parkhill J."/>
            <person name="Temple L.M."/>
        </authorList>
    </citation>
    <scope>NUCLEOTIDE SEQUENCE [LARGE SCALE GENOMIC DNA]</scope>
    <source>
        <strain evidence="1 2">197N</strain>
    </source>
</reference>
<sequence length="84" mass="9717">VTRPPGKVALYIGHEYRDSRTRHHFGRHRKRKSLSCPRVSRDITMVLGHARRRGEFRLGALGYGERLGHQQAAEFRARRTDLGP</sequence>
<feature type="non-terminal residue" evidence="1">
    <location>
        <position position="1"/>
    </location>
</feature>
<accession>Q2KYW2</accession>
<dbReference type="EMBL" id="AM167904">
    <property type="protein sequence ID" value="CAJ49816.1"/>
    <property type="molecule type" value="Genomic_DNA"/>
</dbReference>
<organism evidence="1 2">
    <name type="scientific">Bordetella avium (strain 197N)</name>
    <dbReference type="NCBI Taxonomy" id="360910"/>
    <lineage>
        <taxon>Bacteria</taxon>
        <taxon>Pseudomonadati</taxon>
        <taxon>Pseudomonadota</taxon>
        <taxon>Betaproteobacteria</taxon>
        <taxon>Burkholderiales</taxon>
        <taxon>Alcaligenaceae</taxon>
        <taxon>Bordetella</taxon>
    </lineage>
</organism>
<evidence type="ECO:0000313" key="2">
    <source>
        <dbReference type="Proteomes" id="UP000001977"/>
    </source>
</evidence>
<keyword evidence="2" id="KW-1185">Reference proteome</keyword>
<dbReference type="HOGENOM" id="CLU_2532574_0_0_4"/>
<dbReference type="Proteomes" id="UP000001977">
    <property type="component" value="Chromosome"/>
</dbReference>
<dbReference type="KEGG" id="bav:BAV2206A"/>
<dbReference type="STRING" id="360910.BAV2206A"/>
<name>Q2KYW2_BORA1</name>
<proteinExistence type="predicted"/>
<gene>
    <name evidence="1" type="ORF">BAV2206A</name>
</gene>
<evidence type="ECO:0000313" key="1">
    <source>
        <dbReference type="EMBL" id="CAJ49816.1"/>
    </source>
</evidence>
<dbReference type="AlphaFoldDB" id="Q2KYW2"/>